<dbReference type="InterPro" id="IPR006976">
    <property type="entry name" value="VanZ-like"/>
</dbReference>
<dbReference type="AlphaFoldDB" id="A0A927BX94"/>
<feature type="domain" description="VanZ-like" evidence="2">
    <location>
        <begin position="11"/>
        <end position="127"/>
    </location>
</feature>
<dbReference type="Pfam" id="PF04892">
    <property type="entry name" value="VanZ"/>
    <property type="match status" value="1"/>
</dbReference>
<evidence type="ECO:0000259" key="2">
    <source>
        <dbReference type="Pfam" id="PF04892"/>
    </source>
</evidence>
<dbReference type="NCBIfam" id="NF037970">
    <property type="entry name" value="vanZ_1"/>
    <property type="match status" value="1"/>
</dbReference>
<evidence type="ECO:0000256" key="1">
    <source>
        <dbReference type="SAM" id="Phobius"/>
    </source>
</evidence>
<evidence type="ECO:0000313" key="4">
    <source>
        <dbReference type="Proteomes" id="UP000621560"/>
    </source>
</evidence>
<reference evidence="3" key="1">
    <citation type="submission" date="2020-09" db="EMBL/GenBank/DDBJ databases">
        <title>A novel bacterium of genus Paenibacillus, isolated from South China Sea.</title>
        <authorList>
            <person name="Huang H."/>
            <person name="Mo K."/>
            <person name="Hu Y."/>
        </authorList>
    </citation>
    <scope>NUCLEOTIDE SEQUENCE</scope>
    <source>
        <strain evidence="3">IB182496</strain>
    </source>
</reference>
<organism evidence="3 4">
    <name type="scientific">Paenibacillus sabuli</name>
    <dbReference type="NCBI Taxonomy" id="2772509"/>
    <lineage>
        <taxon>Bacteria</taxon>
        <taxon>Bacillati</taxon>
        <taxon>Bacillota</taxon>
        <taxon>Bacilli</taxon>
        <taxon>Bacillales</taxon>
        <taxon>Paenibacillaceae</taxon>
        <taxon>Paenibacillus</taxon>
    </lineage>
</organism>
<dbReference type="RefSeq" id="WP_190921657.1">
    <property type="nucleotide sequence ID" value="NZ_JACXIZ010000075.1"/>
</dbReference>
<accession>A0A927BX94</accession>
<feature type="transmembrane region" description="Helical" evidence="1">
    <location>
        <begin position="109"/>
        <end position="126"/>
    </location>
</feature>
<name>A0A927BX94_9BACL</name>
<keyword evidence="4" id="KW-1185">Reference proteome</keyword>
<dbReference type="Proteomes" id="UP000621560">
    <property type="component" value="Unassembled WGS sequence"/>
</dbReference>
<gene>
    <name evidence="3" type="ORF">IDH44_25570</name>
</gene>
<dbReference type="EMBL" id="JACXIZ010000075">
    <property type="protein sequence ID" value="MBD2848562.1"/>
    <property type="molecule type" value="Genomic_DNA"/>
</dbReference>
<keyword evidence="1" id="KW-0472">Membrane</keyword>
<evidence type="ECO:0000313" key="3">
    <source>
        <dbReference type="EMBL" id="MBD2848562.1"/>
    </source>
</evidence>
<sequence length="137" mass="15991">MLRILTGILWALLLFVFTCAISFHRLVYDFELFFVLQPNPDWMDFFKLQDFDVSDSEWILRKLGHMAGFFILALLLGNLGRNRWGVYAAILYALATEVMQLFFYRGGRLYDVLIDTAGILLAIWLSRRWSGRVTARS</sequence>
<protein>
    <submittedName>
        <fullName evidence="3">VanZ family protein</fullName>
    </submittedName>
</protein>
<proteinExistence type="predicted"/>
<keyword evidence="1" id="KW-0812">Transmembrane</keyword>
<feature type="transmembrane region" description="Helical" evidence="1">
    <location>
        <begin position="84"/>
        <end position="103"/>
    </location>
</feature>
<feature type="transmembrane region" description="Helical" evidence="1">
    <location>
        <begin position="58"/>
        <end position="77"/>
    </location>
</feature>
<comment type="caution">
    <text evidence="3">The sequence shown here is derived from an EMBL/GenBank/DDBJ whole genome shotgun (WGS) entry which is preliminary data.</text>
</comment>
<keyword evidence="1" id="KW-1133">Transmembrane helix</keyword>